<dbReference type="SUPFAM" id="SSF48150">
    <property type="entry name" value="DNA-glycosylase"/>
    <property type="match status" value="1"/>
</dbReference>
<feature type="non-terminal residue" evidence="6">
    <location>
        <position position="1"/>
    </location>
</feature>
<dbReference type="Proteomes" id="UP000230392">
    <property type="component" value="Unassembled WGS sequence"/>
</dbReference>
<evidence type="ECO:0000313" key="7">
    <source>
        <dbReference type="Proteomes" id="UP000230392"/>
    </source>
</evidence>
<dbReference type="GO" id="GO:0006284">
    <property type="term" value="P:base-excision repair"/>
    <property type="evidence" value="ECO:0007669"/>
    <property type="project" value="InterPro"/>
</dbReference>
<dbReference type="PANTHER" id="PTHR10359">
    <property type="entry name" value="A/G-SPECIFIC ADENINE GLYCOSYLASE/ENDONUCLEASE III"/>
    <property type="match status" value="1"/>
</dbReference>
<name>A0A2G9YBW5_9BACT</name>
<dbReference type="GO" id="GO:0046872">
    <property type="term" value="F:metal ion binding"/>
    <property type="evidence" value="ECO:0007669"/>
    <property type="project" value="UniProtKB-KW"/>
</dbReference>
<keyword evidence="6" id="KW-0540">Nuclease</keyword>
<keyword evidence="2" id="KW-0479">Metal-binding</keyword>
<feature type="domain" description="HhH-GPD" evidence="5">
    <location>
        <begin position="40"/>
        <end position="197"/>
    </location>
</feature>
<dbReference type="InterPro" id="IPR003265">
    <property type="entry name" value="HhH-GPD_domain"/>
</dbReference>
<evidence type="ECO:0000256" key="1">
    <source>
        <dbReference type="ARBA" id="ARBA00022485"/>
    </source>
</evidence>
<keyword evidence="6" id="KW-0378">Hydrolase</keyword>
<evidence type="ECO:0000256" key="2">
    <source>
        <dbReference type="ARBA" id="ARBA00022723"/>
    </source>
</evidence>
<keyword evidence="6" id="KW-0255">Endonuclease</keyword>
<dbReference type="EMBL" id="PCRF01000024">
    <property type="protein sequence ID" value="PIP16717.1"/>
    <property type="molecule type" value="Genomic_DNA"/>
</dbReference>
<gene>
    <name evidence="6" type="ORF">COX46_00530</name>
</gene>
<keyword evidence="4" id="KW-0411">Iron-sulfur</keyword>
<dbReference type="PANTHER" id="PTHR10359:SF19">
    <property type="entry name" value="DNA REPAIR GLYCOSYLASE MJ1434-RELATED"/>
    <property type="match status" value="1"/>
</dbReference>
<organism evidence="6 7">
    <name type="scientific">bacterium (Candidatus Ratteibacteria) CG23_combo_of_CG06-09_8_20_14_all_48_7</name>
    <dbReference type="NCBI Taxonomy" id="2014292"/>
    <lineage>
        <taxon>Bacteria</taxon>
        <taxon>Candidatus Ratteibacteria</taxon>
    </lineage>
</organism>
<dbReference type="PIRSF" id="PIRSF001435">
    <property type="entry name" value="Nth"/>
    <property type="match status" value="1"/>
</dbReference>
<comment type="caution">
    <text evidence="6">The sequence shown here is derived from an EMBL/GenBank/DDBJ whole genome shotgun (WGS) entry which is preliminary data.</text>
</comment>
<reference evidence="6 7" key="1">
    <citation type="submission" date="2017-09" db="EMBL/GenBank/DDBJ databases">
        <title>Depth-based differentiation of microbial function through sediment-hosted aquifers and enrichment of novel symbionts in the deep terrestrial subsurface.</title>
        <authorList>
            <person name="Probst A.J."/>
            <person name="Ladd B."/>
            <person name="Jarett J.K."/>
            <person name="Geller-Mcgrath D.E."/>
            <person name="Sieber C.M."/>
            <person name="Emerson J.B."/>
            <person name="Anantharaman K."/>
            <person name="Thomas B.C."/>
            <person name="Malmstrom R."/>
            <person name="Stieglmeier M."/>
            <person name="Klingl A."/>
            <person name="Woyke T."/>
            <person name="Ryan C.M."/>
            <person name="Banfield J.F."/>
        </authorList>
    </citation>
    <scope>NUCLEOTIDE SEQUENCE [LARGE SCALE GENOMIC DNA]</scope>
    <source>
        <strain evidence="6">CG23_combo_of_CG06-09_8_20_14_all_48_7</strain>
    </source>
</reference>
<dbReference type="GO" id="GO:0051539">
    <property type="term" value="F:4 iron, 4 sulfur cluster binding"/>
    <property type="evidence" value="ECO:0007669"/>
    <property type="project" value="UniProtKB-KW"/>
</dbReference>
<dbReference type="InterPro" id="IPR023170">
    <property type="entry name" value="HhH_base_excis_C"/>
</dbReference>
<evidence type="ECO:0000256" key="3">
    <source>
        <dbReference type="ARBA" id="ARBA00023004"/>
    </source>
</evidence>
<keyword evidence="3" id="KW-0408">Iron</keyword>
<proteinExistence type="predicted"/>
<evidence type="ECO:0000259" key="5">
    <source>
        <dbReference type="SMART" id="SM00478"/>
    </source>
</evidence>
<dbReference type="SMART" id="SM00478">
    <property type="entry name" value="ENDO3c"/>
    <property type="match status" value="1"/>
</dbReference>
<evidence type="ECO:0000256" key="4">
    <source>
        <dbReference type="ARBA" id="ARBA00023014"/>
    </source>
</evidence>
<dbReference type="CDD" id="cd00056">
    <property type="entry name" value="ENDO3c"/>
    <property type="match status" value="1"/>
</dbReference>
<dbReference type="InterPro" id="IPR011257">
    <property type="entry name" value="DNA_glycosylase"/>
</dbReference>
<accession>A0A2G9YBW5</accession>
<evidence type="ECO:0000313" key="6">
    <source>
        <dbReference type="EMBL" id="PIP16717.1"/>
    </source>
</evidence>
<dbReference type="Pfam" id="PF00730">
    <property type="entry name" value="HhH-GPD"/>
    <property type="match status" value="1"/>
</dbReference>
<protein>
    <submittedName>
        <fullName evidence="6">Endonuclease</fullName>
    </submittedName>
</protein>
<dbReference type="Gene3D" id="1.10.340.30">
    <property type="entry name" value="Hypothetical protein, domain 2"/>
    <property type="match status" value="1"/>
</dbReference>
<keyword evidence="1" id="KW-0004">4Fe-4S</keyword>
<dbReference type="GO" id="GO:0004519">
    <property type="term" value="F:endonuclease activity"/>
    <property type="evidence" value="ECO:0007669"/>
    <property type="project" value="UniProtKB-KW"/>
</dbReference>
<sequence length="198" mass="22919">GGLYGELKKKYGKPKGQWSLWCKRPKTEKEKEQVIIESILTQRANWKNVQLATENLKKAGICSLKDILATETERLALLIRPSGFYRQKTERLKNLCRFILETCGGIKKIRKIPTDKLRAELLSLNGIGPETADDILLYAFQRPVFVIDEYTRRKAKELSLRKAFSYQALQDLFEKSIRKNYRLYQDLHALIVIDGKDG</sequence>
<dbReference type="Gene3D" id="1.10.1670.10">
    <property type="entry name" value="Helix-hairpin-Helix base-excision DNA repair enzymes (C-terminal)"/>
    <property type="match status" value="1"/>
</dbReference>
<dbReference type="AlphaFoldDB" id="A0A2G9YBW5"/>